<dbReference type="PANTHER" id="PTHR13710">
    <property type="entry name" value="DNA HELICASE RECQ FAMILY MEMBER"/>
    <property type="match status" value="1"/>
</dbReference>
<dbReference type="SMART" id="SM00487">
    <property type="entry name" value="DEXDc"/>
    <property type="match status" value="1"/>
</dbReference>
<dbReference type="SMART" id="SM00956">
    <property type="entry name" value="RQC"/>
    <property type="match status" value="1"/>
</dbReference>
<dbReference type="GeneID" id="30199415"/>
<dbReference type="CDD" id="cd17920">
    <property type="entry name" value="DEXHc_RecQ"/>
    <property type="match status" value="1"/>
</dbReference>
<dbReference type="InterPro" id="IPR018982">
    <property type="entry name" value="RQC_domain"/>
</dbReference>
<dbReference type="GO" id="GO:0003677">
    <property type="term" value="F:DNA binding"/>
    <property type="evidence" value="ECO:0007669"/>
    <property type="project" value="UniProtKB-KW"/>
</dbReference>
<organism evidence="15 16">
    <name type="scientific">Wickerhamomyces anomalus (strain ATCC 58044 / CBS 1984 / NCYC 433 / NRRL Y-366-8)</name>
    <name type="common">Yeast</name>
    <name type="synonym">Hansenula anomala</name>
    <dbReference type="NCBI Taxonomy" id="683960"/>
    <lineage>
        <taxon>Eukaryota</taxon>
        <taxon>Fungi</taxon>
        <taxon>Dikarya</taxon>
        <taxon>Ascomycota</taxon>
        <taxon>Saccharomycotina</taxon>
        <taxon>Saccharomycetes</taxon>
        <taxon>Phaffomycetales</taxon>
        <taxon>Wickerhamomycetaceae</taxon>
        <taxon>Wickerhamomyces</taxon>
    </lineage>
</organism>
<evidence type="ECO:0000256" key="1">
    <source>
        <dbReference type="ARBA" id="ARBA00004123"/>
    </source>
</evidence>
<dbReference type="GO" id="GO:0016887">
    <property type="term" value="F:ATP hydrolysis activity"/>
    <property type="evidence" value="ECO:0007669"/>
    <property type="project" value="RHEA"/>
</dbReference>
<dbReference type="SUPFAM" id="SSF52540">
    <property type="entry name" value="P-loop containing nucleoside triphosphate hydrolases"/>
    <property type="match status" value="2"/>
</dbReference>
<dbReference type="GO" id="GO:0006312">
    <property type="term" value="P:mitotic recombination"/>
    <property type="evidence" value="ECO:0007669"/>
    <property type="project" value="UniProtKB-ARBA"/>
</dbReference>
<dbReference type="GO" id="GO:0000729">
    <property type="term" value="P:DNA double-strand break processing"/>
    <property type="evidence" value="ECO:0007669"/>
    <property type="project" value="UniProtKB-ARBA"/>
</dbReference>
<dbReference type="EC" id="5.6.2.4" evidence="11"/>
<comment type="catalytic activity">
    <reaction evidence="10 11">
        <text>Couples ATP hydrolysis with the unwinding of duplex DNA by translocating in the 3'-5' direction.</text>
        <dbReference type="EC" id="5.6.2.4"/>
    </reaction>
</comment>
<keyword evidence="5 11" id="KW-0347">Helicase</keyword>
<evidence type="ECO:0000256" key="5">
    <source>
        <dbReference type="ARBA" id="ARBA00022806"/>
    </source>
</evidence>
<keyword evidence="6 11" id="KW-0067">ATP-binding</keyword>
<dbReference type="InterPro" id="IPR001650">
    <property type="entry name" value="Helicase_C-like"/>
</dbReference>
<evidence type="ECO:0000256" key="12">
    <source>
        <dbReference type="SAM" id="MobiDB-lite"/>
    </source>
</evidence>
<dbReference type="Pfam" id="PF00271">
    <property type="entry name" value="Helicase_C"/>
    <property type="match status" value="1"/>
</dbReference>
<dbReference type="GO" id="GO:0005524">
    <property type="term" value="F:ATP binding"/>
    <property type="evidence" value="ECO:0007669"/>
    <property type="project" value="UniProtKB-KW"/>
</dbReference>
<dbReference type="NCBIfam" id="TIGR00614">
    <property type="entry name" value="recQ_fam"/>
    <property type="match status" value="1"/>
</dbReference>
<dbReference type="InterPro" id="IPR032284">
    <property type="entry name" value="RecQ_Zn-bd"/>
</dbReference>
<dbReference type="PANTHER" id="PTHR13710:SF153">
    <property type="entry name" value="RECQ-LIKE DNA HELICASE BLM"/>
    <property type="match status" value="1"/>
</dbReference>
<sequence length="589" mass="67105">MHPDEVIQIDSDIDNFDLPPPAPRPVPTTALATTPIHRAPAPVIEDDDFFDATFPSSPVEEIPNRNHIPPGQNHPWTPEVFAKLNEIFKLSSFRKNQLEAVNNTLAGRDTFVLMPTGGGKSLCYQLPAVVKSGKTRGTTIVVSPLISLMQDQVEHLWEKNIKAGMINSRGSAEEKKTTFNLFIDGFLDLVYLSPEMISASNQAKNAIDRLYKQGKLARVVVDEAHCVSSWGHDFRPDYKHLSYFKEHYPDIPVMALTATANDHVKMDIIHNLNLRDPLFLKQSFNRTNLFYEVLTKDKDHMKQIETMIRTKFRDQTGIIYCHSKNSCEQTSEKLINSGIKCAFYHAGMTPEDRLDIQKKWQQGTIKVICATIAFGMGIDKADVRFVIHLTLPRTLEGYYQETGRAGRDGNYSYCIMYYSFRDARTLQTMISRDKDLDRIGKEKHSTKLRQVIQYCENSTDCRRQQVLQYFNEEFDKKDCEKNCDNCQKGTDASTMYEKDVTEYAKKMTQLVESLQDQRVTLIYCQDIFKGSKSSKITSAGHDSLPQHGGGKDLEKVDIERIAFHLIAEKILEEFSVFNAAGFASSYIRI</sequence>
<dbReference type="Gene3D" id="3.40.50.300">
    <property type="entry name" value="P-loop containing nucleotide triphosphate hydrolases"/>
    <property type="match status" value="2"/>
</dbReference>
<reference evidence="15 16" key="1">
    <citation type="journal article" date="2016" name="Proc. Natl. Acad. Sci. U.S.A.">
        <title>Comparative genomics of biotechnologically important yeasts.</title>
        <authorList>
            <person name="Riley R."/>
            <person name="Haridas S."/>
            <person name="Wolfe K.H."/>
            <person name="Lopes M.R."/>
            <person name="Hittinger C.T."/>
            <person name="Goeker M."/>
            <person name="Salamov A.A."/>
            <person name="Wisecaver J.H."/>
            <person name="Long T.M."/>
            <person name="Calvey C.H."/>
            <person name="Aerts A.L."/>
            <person name="Barry K.W."/>
            <person name="Choi C."/>
            <person name="Clum A."/>
            <person name="Coughlan A.Y."/>
            <person name="Deshpande S."/>
            <person name="Douglass A.P."/>
            <person name="Hanson S.J."/>
            <person name="Klenk H.-P."/>
            <person name="LaButti K.M."/>
            <person name="Lapidus A."/>
            <person name="Lindquist E.A."/>
            <person name="Lipzen A.M."/>
            <person name="Meier-Kolthoff J.P."/>
            <person name="Ohm R.A."/>
            <person name="Otillar R.P."/>
            <person name="Pangilinan J.L."/>
            <person name="Peng Y."/>
            <person name="Rokas A."/>
            <person name="Rosa C.A."/>
            <person name="Scheuner C."/>
            <person name="Sibirny A.A."/>
            <person name="Slot J.C."/>
            <person name="Stielow J.B."/>
            <person name="Sun H."/>
            <person name="Kurtzman C.P."/>
            <person name="Blackwell M."/>
            <person name="Grigoriev I.V."/>
            <person name="Jeffries T.W."/>
        </authorList>
    </citation>
    <scope>NUCLEOTIDE SEQUENCE [LARGE SCALE GENOMIC DNA]</scope>
    <source>
        <strain evidence="16">ATCC 58044 / CBS 1984 / NCYC 433 / NRRL Y-366-8</strain>
    </source>
</reference>
<accession>A0A1E3NYV0</accession>
<dbReference type="AlphaFoldDB" id="A0A1E3NYV0"/>
<dbReference type="EMBL" id="KV454212">
    <property type="protein sequence ID" value="ODQ58258.1"/>
    <property type="molecule type" value="Genomic_DNA"/>
</dbReference>
<dbReference type="InterPro" id="IPR036388">
    <property type="entry name" value="WH-like_DNA-bd_sf"/>
</dbReference>
<feature type="domain" description="Helicase C-terminal" evidence="14">
    <location>
        <begin position="296"/>
        <end position="452"/>
    </location>
</feature>
<evidence type="ECO:0000256" key="8">
    <source>
        <dbReference type="ARBA" id="ARBA00023235"/>
    </source>
</evidence>
<dbReference type="RefSeq" id="XP_019037465.1">
    <property type="nucleotide sequence ID" value="XM_019182169.1"/>
</dbReference>
<keyword evidence="3 11" id="KW-0547">Nucleotide-binding</keyword>
<dbReference type="FunFam" id="3.40.50.300:FF:000296">
    <property type="entry name" value="ATP-dependent DNA helicase RecQ"/>
    <property type="match status" value="1"/>
</dbReference>
<keyword evidence="8" id="KW-0413">Isomerase</keyword>
<dbReference type="SMART" id="SM00490">
    <property type="entry name" value="HELICc"/>
    <property type="match status" value="1"/>
</dbReference>
<evidence type="ECO:0000259" key="14">
    <source>
        <dbReference type="PROSITE" id="PS51194"/>
    </source>
</evidence>
<dbReference type="InterPro" id="IPR004589">
    <property type="entry name" value="DNA_helicase_ATP-dep_RecQ"/>
</dbReference>
<dbReference type="GO" id="GO:0005737">
    <property type="term" value="C:cytoplasm"/>
    <property type="evidence" value="ECO:0007669"/>
    <property type="project" value="TreeGrafter"/>
</dbReference>
<name>A0A1E3NYV0_WICAA</name>
<feature type="region of interest" description="Disordered" evidence="12">
    <location>
        <begin position="10"/>
        <end position="29"/>
    </location>
</feature>
<evidence type="ECO:0000256" key="3">
    <source>
        <dbReference type="ARBA" id="ARBA00022741"/>
    </source>
</evidence>
<dbReference type="STRING" id="683960.A0A1E3NYV0"/>
<dbReference type="PROSITE" id="PS51192">
    <property type="entry name" value="HELICASE_ATP_BIND_1"/>
    <property type="match status" value="1"/>
</dbReference>
<dbReference type="Pfam" id="PF09382">
    <property type="entry name" value="RQC"/>
    <property type="match status" value="1"/>
</dbReference>
<dbReference type="GO" id="GO:0031422">
    <property type="term" value="C:RecQ family helicase-topoisomerase III complex"/>
    <property type="evidence" value="ECO:0007669"/>
    <property type="project" value="UniProtKB-ARBA"/>
</dbReference>
<dbReference type="GO" id="GO:0000724">
    <property type="term" value="P:double-strand break repair via homologous recombination"/>
    <property type="evidence" value="ECO:0007669"/>
    <property type="project" value="UniProtKB-ARBA"/>
</dbReference>
<comment type="catalytic activity">
    <reaction evidence="11">
        <text>ATP + H2O = ADP + phosphate + H(+)</text>
        <dbReference type="Rhea" id="RHEA:13065"/>
        <dbReference type="ChEBI" id="CHEBI:15377"/>
        <dbReference type="ChEBI" id="CHEBI:15378"/>
        <dbReference type="ChEBI" id="CHEBI:30616"/>
        <dbReference type="ChEBI" id="CHEBI:43474"/>
        <dbReference type="ChEBI" id="CHEBI:456216"/>
    </reaction>
</comment>
<dbReference type="GO" id="GO:0043138">
    <property type="term" value="F:3'-5' DNA helicase activity"/>
    <property type="evidence" value="ECO:0007669"/>
    <property type="project" value="UniProtKB-EC"/>
</dbReference>
<dbReference type="GO" id="GO:0005634">
    <property type="term" value="C:nucleus"/>
    <property type="evidence" value="ECO:0007669"/>
    <property type="project" value="UniProtKB-SubCell"/>
</dbReference>
<gene>
    <name evidence="15" type="ORF">WICANDRAFT_34289</name>
</gene>
<keyword evidence="7" id="KW-0238">DNA-binding</keyword>
<proteinExistence type="inferred from homology"/>
<dbReference type="OrthoDB" id="3980681at2759"/>
<dbReference type="InterPro" id="IPR002464">
    <property type="entry name" value="DNA/RNA_helicase_DEAH_CS"/>
</dbReference>
<evidence type="ECO:0000259" key="13">
    <source>
        <dbReference type="PROSITE" id="PS51192"/>
    </source>
</evidence>
<dbReference type="GO" id="GO:0009378">
    <property type="term" value="F:four-way junction helicase activity"/>
    <property type="evidence" value="ECO:0007669"/>
    <property type="project" value="TreeGrafter"/>
</dbReference>
<dbReference type="CDD" id="cd18794">
    <property type="entry name" value="SF2_C_RecQ"/>
    <property type="match status" value="1"/>
</dbReference>
<dbReference type="PROSITE" id="PS51194">
    <property type="entry name" value="HELICASE_CTER"/>
    <property type="match status" value="1"/>
</dbReference>
<comment type="similarity">
    <text evidence="2 11">Belongs to the helicase family. RecQ subfamily.</text>
</comment>
<dbReference type="InterPro" id="IPR014001">
    <property type="entry name" value="Helicase_ATP-bd"/>
</dbReference>
<dbReference type="InterPro" id="IPR027417">
    <property type="entry name" value="P-loop_NTPase"/>
</dbReference>
<comment type="subcellular location">
    <subcellularLocation>
        <location evidence="1 11">Nucleus</location>
    </subcellularLocation>
</comment>
<keyword evidence="4 11" id="KW-0378">Hydrolase</keyword>
<dbReference type="GO" id="GO:0031573">
    <property type="term" value="P:mitotic intra-S DNA damage checkpoint signaling"/>
    <property type="evidence" value="ECO:0007669"/>
    <property type="project" value="UniProtKB-ARBA"/>
</dbReference>
<evidence type="ECO:0000256" key="2">
    <source>
        <dbReference type="ARBA" id="ARBA00005446"/>
    </source>
</evidence>
<evidence type="ECO:0000256" key="10">
    <source>
        <dbReference type="ARBA" id="ARBA00034617"/>
    </source>
</evidence>
<dbReference type="Pfam" id="PF00270">
    <property type="entry name" value="DEAD"/>
    <property type="match status" value="1"/>
</dbReference>
<evidence type="ECO:0000313" key="15">
    <source>
        <dbReference type="EMBL" id="ODQ58258.1"/>
    </source>
</evidence>
<evidence type="ECO:0000256" key="9">
    <source>
        <dbReference type="ARBA" id="ARBA00023242"/>
    </source>
</evidence>
<dbReference type="PROSITE" id="PS00690">
    <property type="entry name" value="DEAH_ATP_HELICASE"/>
    <property type="match status" value="1"/>
</dbReference>
<dbReference type="GO" id="GO:0006260">
    <property type="term" value="P:DNA replication"/>
    <property type="evidence" value="ECO:0007669"/>
    <property type="project" value="InterPro"/>
</dbReference>
<dbReference type="FunFam" id="3.40.50.300:FF:000340">
    <property type="entry name" value="Bloom syndrome, RecQ helicase"/>
    <property type="match status" value="1"/>
</dbReference>
<evidence type="ECO:0000256" key="4">
    <source>
        <dbReference type="ARBA" id="ARBA00022801"/>
    </source>
</evidence>
<protein>
    <recommendedName>
        <fullName evidence="11">ATP-dependent DNA helicase</fullName>
        <ecNumber evidence="11">5.6.2.4</ecNumber>
    </recommendedName>
</protein>
<feature type="non-terminal residue" evidence="15">
    <location>
        <position position="589"/>
    </location>
</feature>
<feature type="domain" description="Helicase ATP-binding" evidence="13">
    <location>
        <begin position="101"/>
        <end position="278"/>
    </location>
</feature>
<keyword evidence="9 11" id="KW-0539">Nucleus</keyword>
<dbReference type="InterPro" id="IPR011545">
    <property type="entry name" value="DEAD/DEAH_box_helicase_dom"/>
</dbReference>
<evidence type="ECO:0000313" key="16">
    <source>
        <dbReference type="Proteomes" id="UP000094112"/>
    </source>
</evidence>
<evidence type="ECO:0000256" key="6">
    <source>
        <dbReference type="ARBA" id="ARBA00022840"/>
    </source>
</evidence>
<dbReference type="Proteomes" id="UP000094112">
    <property type="component" value="Unassembled WGS sequence"/>
</dbReference>
<dbReference type="Gene3D" id="1.10.10.10">
    <property type="entry name" value="Winged helix-like DNA-binding domain superfamily/Winged helix DNA-binding domain"/>
    <property type="match status" value="1"/>
</dbReference>
<evidence type="ECO:0000256" key="11">
    <source>
        <dbReference type="RuleBase" id="RU364117"/>
    </source>
</evidence>
<dbReference type="Pfam" id="PF16124">
    <property type="entry name" value="RecQ_Zn_bind"/>
    <property type="match status" value="1"/>
</dbReference>
<keyword evidence="16" id="KW-1185">Reference proteome</keyword>
<evidence type="ECO:0000256" key="7">
    <source>
        <dbReference type="ARBA" id="ARBA00023125"/>
    </source>
</evidence>